<comment type="pathway">
    <text evidence="3 9">Carbohydrate metabolism; galactose metabolism.</text>
</comment>
<evidence type="ECO:0000256" key="6">
    <source>
        <dbReference type="ARBA" id="ARBA00018569"/>
    </source>
</evidence>
<protein>
    <recommendedName>
        <fullName evidence="6 9">UDP-glucose 4-epimerase</fullName>
        <ecNumber evidence="5 9">5.1.3.2</ecNumber>
    </recommendedName>
</protein>
<sequence>MPDLHVLVTGGAGYIGTHTLVAMVAAGQRPLVLDNFSNGSREAVRRVEQLCGVPIPLIEGDIRTPGLIESVLAGAAASGTPVEAVLHLAGCKAVGESVADPLKYYDNNVTGSMVLLRAMRDTGVTRLVFSSSATVYGEPQYLPFDESHPLAPTNPYGRTKLMVEEMLRDVCVADPAFSALTLRYFNPIGAHASGRIGESPRDLPNNLFPFITQVAVGRQPYLRVFGDDYDTADGTGERDYLHVMDLARGHVLGLAHAMTHTGFAAVNLGTGQGTSVLQLVRAFEAASGCRIPLNRQGRRAGDVARTWADPALAASLLGWRSTHDVAAMCADGWRWQQGNPQGYDAEAHTDESAGQAVRDPAGRAAA</sequence>
<dbReference type="AlphaFoldDB" id="A0A6S7AT51"/>
<keyword evidence="8 9" id="KW-0413">Isomerase</keyword>
<evidence type="ECO:0000256" key="4">
    <source>
        <dbReference type="ARBA" id="ARBA00007637"/>
    </source>
</evidence>
<dbReference type="PANTHER" id="PTHR43725">
    <property type="entry name" value="UDP-GLUCOSE 4-EPIMERASE"/>
    <property type="match status" value="1"/>
</dbReference>
<evidence type="ECO:0000313" key="13">
    <source>
        <dbReference type="Proteomes" id="UP000494269"/>
    </source>
</evidence>
<dbReference type="RefSeq" id="WP_175171371.1">
    <property type="nucleotide sequence ID" value="NZ_CADIJQ010000010.1"/>
</dbReference>
<dbReference type="GO" id="GO:0006012">
    <property type="term" value="P:galactose metabolic process"/>
    <property type="evidence" value="ECO:0007669"/>
    <property type="project" value="UniProtKB-UniPathway"/>
</dbReference>
<evidence type="ECO:0000313" key="12">
    <source>
        <dbReference type="EMBL" id="CAB3734843.1"/>
    </source>
</evidence>
<evidence type="ECO:0000256" key="5">
    <source>
        <dbReference type="ARBA" id="ARBA00013189"/>
    </source>
</evidence>
<keyword evidence="9" id="KW-0119">Carbohydrate metabolism</keyword>
<name>A0A6S7AT51_9BURK</name>
<dbReference type="NCBIfam" id="TIGR01179">
    <property type="entry name" value="galE"/>
    <property type="match status" value="1"/>
</dbReference>
<dbReference type="GO" id="GO:0005829">
    <property type="term" value="C:cytosol"/>
    <property type="evidence" value="ECO:0007669"/>
    <property type="project" value="TreeGrafter"/>
</dbReference>
<dbReference type="InterPro" id="IPR016040">
    <property type="entry name" value="NAD(P)-bd_dom"/>
</dbReference>
<dbReference type="PANTHER" id="PTHR43725:SF47">
    <property type="entry name" value="UDP-GLUCOSE 4-EPIMERASE"/>
    <property type="match status" value="1"/>
</dbReference>
<evidence type="ECO:0000259" key="11">
    <source>
        <dbReference type="Pfam" id="PF16363"/>
    </source>
</evidence>
<keyword evidence="7 9" id="KW-0520">NAD</keyword>
<dbReference type="InterPro" id="IPR005886">
    <property type="entry name" value="UDP_G4E"/>
</dbReference>
<dbReference type="NCBIfam" id="NF007956">
    <property type="entry name" value="PRK10675.1"/>
    <property type="match status" value="1"/>
</dbReference>
<dbReference type="Gene3D" id="3.90.25.10">
    <property type="entry name" value="UDP-galactose 4-epimerase, domain 1"/>
    <property type="match status" value="1"/>
</dbReference>
<dbReference type="Pfam" id="PF16363">
    <property type="entry name" value="GDP_Man_Dehyd"/>
    <property type="match status" value="1"/>
</dbReference>
<dbReference type="EMBL" id="CADIJQ010000010">
    <property type="protein sequence ID" value="CAB3734843.1"/>
    <property type="molecule type" value="Genomic_DNA"/>
</dbReference>
<reference evidence="12 13" key="1">
    <citation type="submission" date="2020-04" db="EMBL/GenBank/DDBJ databases">
        <authorList>
            <person name="De Canck E."/>
        </authorList>
    </citation>
    <scope>NUCLEOTIDE SEQUENCE [LARGE SCALE GENOMIC DNA]</scope>
    <source>
        <strain evidence="12 13">LMG 3441</strain>
    </source>
</reference>
<dbReference type="UniPathway" id="UPA00214"/>
<comment type="similarity">
    <text evidence="4 9">Belongs to the NAD(P)-dependent epimerase/dehydratase family.</text>
</comment>
<dbReference type="Gene3D" id="3.40.50.720">
    <property type="entry name" value="NAD(P)-binding Rossmann-like Domain"/>
    <property type="match status" value="1"/>
</dbReference>
<evidence type="ECO:0000256" key="1">
    <source>
        <dbReference type="ARBA" id="ARBA00000083"/>
    </source>
</evidence>
<keyword evidence="13" id="KW-1185">Reference proteome</keyword>
<dbReference type="Proteomes" id="UP000494269">
    <property type="component" value="Unassembled WGS sequence"/>
</dbReference>
<organism evidence="12 13">
    <name type="scientific">Achromobacter kerstersii</name>
    <dbReference type="NCBI Taxonomy" id="1353890"/>
    <lineage>
        <taxon>Bacteria</taxon>
        <taxon>Pseudomonadati</taxon>
        <taxon>Pseudomonadota</taxon>
        <taxon>Betaproteobacteria</taxon>
        <taxon>Burkholderiales</taxon>
        <taxon>Alcaligenaceae</taxon>
        <taxon>Achromobacter</taxon>
    </lineage>
</organism>
<dbReference type="SUPFAM" id="SSF51735">
    <property type="entry name" value="NAD(P)-binding Rossmann-fold domains"/>
    <property type="match status" value="1"/>
</dbReference>
<dbReference type="GO" id="GO:0003978">
    <property type="term" value="F:UDP-glucose 4-epimerase activity"/>
    <property type="evidence" value="ECO:0007669"/>
    <property type="project" value="UniProtKB-UniRule"/>
</dbReference>
<proteinExistence type="inferred from homology"/>
<dbReference type="EC" id="5.1.3.2" evidence="5 9"/>
<accession>A0A6S7AT51</accession>
<evidence type="ECO:0000256" key="2">
    <source>
        <dbReference type="ARBA" id="ARBA00001911"/>
    </source>
</evidence>
<evidence type="ECO:0000256" key="8">
    <source>
        <dbReference type="ARBA" id="ARBA00023235"/>
    </source>
</evidence>
<comment type="cofactor">
    <cofactor evidence="2 9">
        <name>NAD(+)</name>
        <dbReference type="ChEBI" id="CHEBI:57540"/>
    </cofactor>
</comment>
<evidence type="ECO:0000256" key="7">
    <source>
        <dbReference type="ARBA" id="ARBA00023027"/>
    </source>
</evidence>
<feature type="region of interest" description="Disordered" evidence="10">
    <location>
        <begin position="340"/>
        <end position="366"/>
    </location>
</feature>
<evidence type="ECO:0000256" key="9">
    <source>
        <dbReference type="RuleBase" id="RU366046"/>
    </source>
</evidence>
<comment type="subunit">
    <text evidence="9">Homodimer.</text>
</comment>
<evidence type="ECO:0000256" key="10">
    <source>
        <dbReference type="SAM" id="MobiDB-lite"/>
    </source>
</evidence>
<evidence type="ECO:0000256" key="3">
    <source>
        <dbReference type="ARBA" id="ARBA00004947"/>
    </source>
</evidence>
<dbReference type="InterPro" id="IPR036291">
    <property type="entry name" value="NAD(P)-bd_dom_sf"/>
</dbReference>
<dbReference type="CDD" id="cd05247">
    <property type="entry name" value="UDP_G4E_1_SDR_e"/>
    <property type="match status" value="1"/>
</dbReference>
<gene>
    <name evidence="12" type="primary">lnpD_2</name>
    <name evidence="12" type="ORF">LMG3441_05020</name>
</gene>
<feature type="domain" description="NAD(P)-binding" evidence="11">
    <location>
        <begin position="7"/>
        <end position="330"/>
    </location>
</feature>
<comment type="catalytic activity">
    <reaction evidence="1 9">
        <text>UDP-alpha-D-glucose = UDP-alpha-D-galactose</text>
        <dbReference type="Rhea" id="RHEA:22168"/>
        <dbReference type="ChEBI" id="CHEBI:58885"/>
        <dbReference type="ChEBI" id="CHEBI:66914"/>
        <dbReference type="EC" id="5.1.3.2"/>
    </reaction>
</comment>